<feature type="region of interest" description="Disordered" evidence="2">
    <location>
        <begin position="315"/>
        <end position="367"/>
    </location>
</feature>
<evidence type="ECO:0000313" key="6">
    <source>
        <dbReference type="EMBL" id="TVW77483.1"/>
    </source>
</evidence>
<dbReference type="EMBL" id="VMWH01000525">
    <property type="protein sequence ID" value="TVW77483.1"/>
    <property type="molecule type" value="Genomic_DNA"/>
</dbReference>
<feature type="domain" description="SrpA-like SigLec-like" evidence="5">
    <location>
        <begin position="166"/>
        <end position="278"/>
    </location>
</feature>
<name>A0A558ZJC2_STREE</name>
<dbReference type="Pfam" id="PF08428">
    <property type="entry name" value="Rib"/>
    <property type="match status" value="1"/>
</dbReference>
<proteinExistence type="predicted"/>
<dbReference type="AlphaFoldDB" id="A0A558ZJC2"/>
<dbReference type="InterPro" id="IPR059115">
    <property type="entry name" value="Rib"/>
</dbReference>
<protein>
    <submittedName>
        <fullName evidence="6">Uncharacterized protein</fullName>
    </submittedName>
</protein>
<feature type="domain" description="Atypical Rib" evidence="4">
    <location>
        <begin position="85"/>
        <end position="149"/>
    </location>
</feature>
<feature type="non-terminal residue" evidence="6">
    <location>
        <position position="367"/>
    </location>
</feature>
<sequence length="367" mass="39578">IETPLLEKAGTRMPIVISSEPKAKVEIFDSKNRKIGEKTTDERGKVTIEPTLDLPAGNIIAKAIDEAGNISQPSDPKLVTYKDFTPVVPAITLVTKVTNLKPAEIKEVKDKVQAANKGKTVEVSTNGTATVTDPISGFSHQISGTQLVDSKDKIKPTVEIPYSDASKQEIYVYSHEENNITIKVKDNSGKISNVYLAFAADNRQGLGQEDTSYLGGGSPDGLYLRTNSIKSEATATNTQPATITVSGNINNQPYTSEKSITRYVYAEDTSGNTNYEDVGHANDNGAPGRVRFVWKPQTFKYTATANSQTQTVSYKEEPSAEASVNKTGLPAGTTYAWKTKPDTSTPGDKSGVVEVTYPDTSKDTVNV</sequence>
<keyword evidence="1" id="KW-0732">Signal</keyword>
<evidence type="ECO:0000259" key="3">
    <source>
        <dbReference type="Pfam" id="PF08428"/>
    </source>
</evidence>
<dbReference type="Gene3D" id="3.10.20.890">
    <property type="match status" value="1"/>
</dbReference>
<reference evidence="6 7" key="1">
    <citation type="submission" date="2019-07" db="EMBL/GenBank/DDBJ databases">
        <authorList>
            <person name="Mohale T."/>
        </authorList>
    </citation>
    <scope>NUCLEOTIDE SEQUENCE [LARGE SCALE GENOMIC DNA]</scope>
    <source>
        <strain evidence="6 7">NTPn 126</strain>
    </source>
</reference>
<feature type="domain" description="Rib" evidence="3">
    <location>
        <begin position="305"/>
        <end position="367"/>
    </location>
</feature>
<dbReference type="Pfam" id="PF20164">
    <property type="entry name" value="GspA_SrpA_N"/>
    <property type="match status" value="1"/>
</dbReference>
<dbReference type="Pfam" id="PF18938">
    <property type="entry name" value="aRib"/>
    <property type="match status" value="1"/>
</dbReference>
<evidence type="ECO:0000259" key="4">
    <source>
        <dbReference type="Pfam" id="PF18938"/>
    </source>
</evidence>
<evidence type="ECO:0000313" key="7">
    <source>
        <dbReference type="Proteomes" id="UP000320896"/>
    </source>
</evidence>
<dbReference type="InterPro" id="IPR044024">
    <property type="entry name" value="aRib"/>
</dbReference>
<evidence type="ECO:0000256" key="2">
    <source>
        <dbReference type="SAM" id="MobiDB-lite"/>
    </source>
</evidence>
<dbReference type="NCBIfam" id="TIGR02331">
    <property type="entry name" value="rib_alpha"/>
    <property type="match status" value="1"/>
</dbReference>
<dbReference type="InterPro" id="IPR012706">
    <property type="entry name" value="Rib_alpha_Esp_rpt"/>
</dbReference>
<evidence type="ECO:0000259" key="5">
    <source>
        <dbReference type="Pfam" id="PF20164"/>
    </source>
</evidence>
<dbReference type="Proteomes" id="UP000320896">
    <property type="component" value="Unassembled WGS sequence"/>
</dbReference>
<accession>A0A558ZJC2</accession>
<gene>
    <name evidence="6" type="ORF">AZJ70_13555</name>
</gene>
<dbReference type="InterPro" id="IPR046785">
    <property type="entry name" value="SrpA-like_SigLec-like_dom"/>
</dbReference>
<feature type="non-terminal residue" evidence="6">
    <location>
        <position position="1"/>
    </location>
</feature>
<comment type="caution">
    <text evidence="6">The sequence shown here is derived from an EMBL/GenBank/DDBJ whole genome shotgun (WGS) entry which is preliminary data.</text>
</comment>
<organism evidence="6 7">
    <name type="scientific">Streptococcus pneumoniae</name>
    <dbReference type="NCBI Taxonomy" id="1313"/>
    <lineage>
        <taxon>Bacteria</taxon>
        <taxon>Bacillati</taxon>
        <taxon>Bacillota</taxon>
        <taxon>Bacilli</taxon>
        <taxon>Lactobacillales</taxon>
        <taxon>Streptococcaceae</taxon>
        <taxon>Streptococcus</taxon>
    </lineage>
</organism>
<evidence type="ECO:0000256" key="1">
    <source>
        <dbReference type="ARBA" id="ARBA00022729"/>
    </source>
</evidence>
<dbReference type="Gene3D" id="2.60.40.4140">
    <property type="match status" value="1"/>
</dbReference>